<feature type="coiled-coil region" evidence="1">
    <location>
        <begin position="304"/>
        <end position="366"/>
    </location>
</feature>
<keyword evidence="5" id="KW-1185">Reference proteome</keyword>
<accession>A0AAV1CE94</accession>
<feature type="compositionally biased region" description="Polar residues" evidence="2">
    <location>
        <begin position="992"/>
        <end position="1003"/>
    </location>
</feature>
<feature type="region of interest" description="Disordered" evidence="2">
    <location>
        <begin position="1065"/>
        <end position="1120"/>
    </location>
</feature>
<protein>
    <submittedName>
        <fullName evidence="4">OLC1v1029643C1</fullName>
    </submittedName>
</protein>
<keyword evidence="1" id="KW-0175">Coiled coil</keyword>
<sequence>MFKSARWRSDKNRIKAVFKLQFHATPVSKDGGDGLVISVIPADAGKPSAKLEKATIRDGSCYWDTPVHETVKFVREPKTGKINERLYHFLVGKGSSKAGVVGEASLDLSCYALATKISSVSLPLKNSKSDIVLHVSIQRVFESEEQREIEEIEKTAKINSEDRSLRAKLSDGDLEETIEPHVNDESEVSKSINQSAEMNGNRRASSGSDVTTSSSDSSLGLDTQIQVRNDNTKQGPESLAMSVNNGSVHQRRTSDLLAATHEERQKSWDWLGGLSLEASTDDSSGTPREAILRESSQEVQDIVIEKLKSELTSLARQAEMSELELQTLRKQIVKESRKGQDLSREINKLREERDIFKEECEKFKALQTSLDEAKKRNKLQSEGGDPHTLILELRQELNHEKDLNNNLRIQLEKTQESNSELILAVRDLDEMLEQKNTEISNLMQKHAEKTGTESTVEESGEANYECKQDDDDEQRALEEIVKEHSDERKVYLLEQKILDLQSEIEIYRREKDEVEMQMEQLALDYEILKQENHDMSYKLEQSQLQEQLKMQYECTSSFGNLHELESQIEKLEIDLKKKTKDFADSSNIISELEGEVKSLENELKQQSDEFSNSLITISELQAHIRSLENEVKERSHESSASLITINKLQTQVTSLENEIREQAQEHSDSSITISELEDHVKTLEEALEKQALEYEADMEALTSAKVEQEQRAIRAEESLRKMRWQNASTAERLQEEFKKLSSQMASTFEANESVAAKALNEANELRLQKRHLEDKLEKASEELQLVRDNYEARLHELSSKLISMSNHVEELQSEIQHSSLQHDNQVKQAEEAKLQLTEEIQTLKAENKVHSIQAKERESLTIELEEMRRSSNGMEELLKQARIERAELRSRVALLKEKEQTLLGELKSLQYEKDEKDSTAKVLQLEVDNLRVKCEELMKTLSEDELEKENLRKQLLQCKGELKRKEDACHSMEKKIKESNNRIPVSDLTKATPRSNKLQNSPRSSKEVANLKEKINLLEGQIKQKETALENSTNSFLEKEKDLQNKIEELELRLEVLNRNTSRFCEENSNEVPQLSKDHPPVDQSTKSCVTEQNGAPSIESPETLPQKELKRQSPDSSVHEMLSEMTMLKERNKLMEDELKEMQERYSEISLKFAEVEGERQQLVMRLRNIKNAKKSP</sequence>
<feature type="region of interest" description="Disordered" evidence="2">
    <location>
        <begin position="232"/>
        <end position="251"/>
    </location>
</feature>
<feature type="compositionally biased region" description="Basic and acidic residues" evidence="2">
    <location>
        <begin position="1106"/>
        <end position="1120"/>
    </location>
</feature>
<feature type="compositionally biased region" description="Polar residues" evidence="2">
    <location>
        <begin position="1083"/>
        <end position="1096"/>
    </location>
</feature>
<dbReference type="PROSITE" id="PS51840">
    <property type="entry name" value="C2_NT"/>
    <property type="match status" value="1"/>
</dbReference>
<dbReference type="InterPro" id="IPR019448">
    <property type="entry name" value="NT-C2"/>
</dbReference>
<dbReference type="PANTHER" id="PTHR34452:SF7">
    <property type="entry name" value="MYOSIN HEAVY CHAIN-RELATED PROTEIN"/>
    <property type="match status" value="1"/>
</dbReference>
<dbReference type="Gene3D" id="1.20.5.170">
    <property type="match status" value="1"/>
</dbReference>
<evidence type="ECO:0000256" key="2">
    <source>
        <dbReference type="SAM" id="MobiDB-lite"/>
    </source>
</evidence>
<feature type="region of interest" description="Disordered" evidence="2">
    <location>
        <begin position="986"/>
        <end position="1006"/>
    </location>
</feature>
<feature type="coiled-coil region" evidence="1">
    <location>
        <begin position="390"/>
        <end position="445"/>
    </location>
</feature>
<dbReference type="EMBL" id="OX459119">
    <property type="protein sequence ID" value="CAI9094009.1"/>
    <property type="molecule type" value="Genomic_DNA"/>
</dbReference>
<evidence type="ECO:0000259" key="3">
    <source>
        <dbReference type="PROSITE" id="PS51840"/>
    </source>
</evidence>
<evidence type="ECO:0000313" key="4">
    <source>
        <dbReference type="EMBL" id="CAI9094009.1"/>
    </source>
</evidence>
<organism evidence="4 5">
    <name type="scientific">Oldenlandia corymbosa var. corymbosa</name>
    <dbReference type="NCBI Taxonomy" id="529605"/>
    <lineage>
        <taxon>Eukaryota</taxon>
        <taxon>Viridiplantae</taxon>
        <taxon>Streptophyta</taxon>
        <taxon>Embryophyta</taxon>
        <taxon>Tracheophyta</taxon>
        <taxon>Spermatophyta</taxon>
        <taxon>Magnoliopsida</taxon>
        <taxon>eudicotyledons</taxon>
        <taxon>Gunneridae</taxon>
        <taxon>Pentapetalae</taxon>
        <taxon>asterids</taxon>
        <taxon>lamiids</taxon>
        <taxon>Gentianales</taxon>
        <taxon>Rubiaceae</taxon>
        <taxon>Rubioideae</taxon>
        <taxon>Spermacoceae</taxon>
        <taxon>Hedyotis-Oldenlandia complex</taxon>
        <taxon>Oldenlandia</taxon>
    </lineage>
</organism>
<feature type="region of interest" description="Disordered" evidence="2">
    <location>
        <begin position="446"/>
        <end position="471"/>
    </location>
</feature>
<proteinExistence type="predicted"/>
<dbReference type="Pfam" id="PF10358">
    <property type="entry name" value="NT-C2"/>
    <property type="match status" value="1"/>
</dbReference>
<feature type="region of interest" description="Disordered" evidence="2">
    <location>
        <begin position="163"/>
        <end position="226"/>
    </location>
</feature>
<feature type="compositionally biased region" description="Basic and acidic residues" evidence="2">
    <location>
        <begin position="178"/>
        <end position="188"/>
    </location>
</feature>
<feature type="domain" description="C2 NT-type" evidence="3">
    <location>
        <begin position="6"/>
        <end position="141"/>
    </location>
</feature>
<feature type="compositionally biased region" description="Polar residues" evidence="2">
    <location>
        <begin position="232"/>
        <end position="248"/>
    </location>
</feature>
<evidence type="ECO:0000256" key="1">
    <source>
        <dbReference type="SAM" id="Coils"/>
    </source>
</evidence>
<dbReference type="Proteomes" id="UP001161247">
    <property type="component" value="Chromosome 2"/>
</dbReference>
<dbReference type="AlphaFoldDB" id="A0AAV1CE94"/>
<dbReference type="PANTHER" id="PTHR34452">
    <property type="entry name" value="MYOSIN HEAVY CHAIN-RELATED PROTEIN"/>
    <property type="match status" value="1"/>
</dbReference>
<evidence type="ECO:0000313" key="5">
    <source>
        <dbReference type="Proteomes" id="UP001161247"/>
    </source>
</evidence>
<feature type="compositionally biased region" description="Low complexity" evidence="2">
    <location>
        <begin position="205"/>
        <end position="223"/>
    </location>
</feature>
<gene>
    <name evidence="4" type="ORF">OLC1_LOCUS5285</name>
</gene>
<feature type="coiled-coil region" evidence="1">
    <location>
        <begin position="490"/>
        <end position="531"/>
    </location>
</feature>
<reference evidence="4" key="1">
    <citation type="submission" date="2023-03" db="EMBL/GenBank/DDBJ databases">
        <authorList>
            <person name="Julca I."/>
        </authorList>
    </citation>
    <scope>NUCLEOTIDE SEQUENCE</scope>
</reference>
<feature type="coiled-coil region" evidence="1">
    <location>
        <begin position="561"/>
        <end position="982"/>
    </location>
</feature>
<feature type="compositionally biased region" description="Polar residues" evidence="2">
    <location>
        <begin position="189"/>
        <end position="204"/>
    </location>
</feature>
<name>A0AAV1CE94_OLDCO</name>